<reference evidence="1" key="1">
    <citation type="submission" date="2023-10" db="EMBL/GenBank/DDBJ databases">
        <title>Characterization and whole genome sequencing of a novel strain of Bergeyella porcorum QD2021 isolated from pig.</title>
        <authorList>
            <person name="Liu G."/>
            <person name="Chen C."/>
            <person name="Han X."/>
        </authorList>
    </citation>
    <scope>NUCLEOTIDE SEQUENCE</scope>
    <source>
        <strain evidence="1">QD2021</strain>
        <plasmid evidence="1">pQD2021</plasmid>
    </source>
</reference>
<evidence type="ECO:0000313" key="1">
    <source>
        <dbReference type="EMBL" id="WOC53135.1"/>
    </source>
</evidence>
<protein>
    <recommendedName>
        <fullName evidence="3">DUF4361 domain-containing protein</fullName>
    </recommendedName>
</protein>
<keyword evidence="2" id="KW-1185">Reference proteome</keyword>
<name>A0AAU0F8J5_9FLAO</name>
<sequence>MFGQDLYKINIYLQYKADGDGRKICESWSKIILNYEDGTKEEVMTETSTQYTKNLNLSKPKRINSVYFEGYARRKATSDIFGGCNGDDENPKKTIILNNCIVSTYNDSGDNNATSISYKISTQQLPIHSLKTDVIDNSQPTPLYNTYLPSDDKINIYDKAGFSPELYHYQYTLTPEDKSSWKDINSSLYVNEKLSITGEDLFGADYINHIGKKVYFRAVSCPDANGEYQSWSEPLFLTLIQSAPHIQNSTISHPLCSYSADGKVTLDFDRKLFTEEILQAVLIDKATNSAINNYDLTDSLQNSTQYTINDLDAGEYILKLSRGSYQGQPTYTDSPTHNIEFIITKTYSR</sequence>
<dbReference type="Proteomes" id="UP001432059">
    <property type="component" value="Plasmid pQD2021"/>
</dbReference>
<accession>A0AAU0F8J5</accession>
<evidence type="ECO:0000313" key="2">
    <source>
        <dbReference type="Proteomes" id="UP001432059"/>
    </source>
</evidence>
<dbReference type="KEGG" id="bpor:BPO_p0052"/>
<geneLocation type="plasmid" evidence="1 2">
    <name>pQD2021</name>
</geneLocation>
<organism evidence="1 2">
    <name type="scientific">Bergeyella porcorum</name>
    <dbReference type="NCBI Taxonomy" id="1735111"/>
    <lineage>
        <taxon>Bacteria</taxon>
        <taxon>Pseudomonadati</taxon>
        <taxon>Bacteroidota</taxon>
        <taxon>Flavobacteriia</taxon>
        <taxon>Flavobacteriales</taxon>
        <taxon>Weeksellaceae</taxon>
        <taxon>Bergeyella</taxon>
    </lineage>
</organism>
<evidence type="ECO:0008006" key="3">
    <source>
        <dbReference type="Google" id="ProtNLM"/>
    </source>
</evidence>
<gene>
    <name evidence="1" type="ORF">BPO_p0052</name>
</gene>
<dbReference type="EMBL" id="CP136427">
    <property type="protein sequence ID" value="WOC53135.1"/>
    <property type="molecule type" value="Genomic_DNA"/>
</dbReference>
<keyword evidence="1" id="KW-0614">Plasmid</keyword>
<proteinExistence type="predicted"/>
<dbReference type="AlphaFoldDB" id="A0AAU0F8J5"/>